<proteinExistence type="predicted"/>
<dbReference type="Proteomes" id="UP000198949">
    <property type="component" value="Unassembled WGS sequence"/>
</dbReference>
<name>A0A1G6XBC7_9ACTN</name>
<reference evidence="3" key="1">
    <citation type="submission" date="2016-10" db="EMBL/GenBank/DDBJ databases">
        <authorList>
            <person name="Varghese N."/>
            <person name="Submissions S."/>
        </authorList>
    </citation>
    <scope>NUCLEOTIDE SEQUENCE [LARGE SCALE GENOMIC DNA]</scope>
    <source>
        <strain evidence="3">CGMCC 4.3516</strain>
    </source>
</reference>
<evidence type="ECO:0000313" key="2">
    <source>
        <dbReference type="EMBL" id="SDD75519.1"/>
    </source>
</evidence>
<evidence type="ECO:0000256" key="1">
    <source>
        <dbReference type="SAM" id="MobiDB-lite"/>
    </source>
</evidence>
<sequence length="328" mass="36975">MAGFFGRKNHEPTNIPTYDPTLGDPAAARLMSDMERRDWRAVHNFLSVIQDPDHLQYYLNFCTKQNGVQAWIDDWIEAEPHSFLPFLVGGAHAVKWAWLGRGIALAKDTLPAQFKIFERRLRRAHALLTEAIARNPDDPTAWAALIPCGMGMSLGLEEATRRFQEAAARHRWHLVAHQHLHNQFLRKWGGSHELALSFAEDAAANAPASSGLATLVVTSHLEQWVDLGSGVGHAGHEHLNSPATLAGLHAAADRSVRHPHYRRRLGWQHDHNIFALAFWVTDQWNASGEMFDQLGDQVTETPWNYYAGEPVKRFAWARDEVSRNRTGS</sequence>
<feature type="region of interest" description="Disordered" evidence="1">
    <location>
        <begin position="1"/>
        <end position="21"/>
    </location>
</feature>
<organism evidence="2 3">
    <name type="scientific">Glycomyces harbinensis</name>
    <dbReference type="NCBI Taxonomy" id="58114"/>
    <lineage>
        <taxon>Bacteria</taxon>
        <taxon>Bacillati</taxon>
        <taxon>Actinomycetota</taxon>
        <taxon>Actinomycetes</taxon>
        <taxon>Glycomycetales</taxon>
        <taxon>Glycomycetaceae</taxon>
        <taxon>Glycomyces</taxon>
    </lineage>
</organism>
<dbReference type="EMBL" id="FNAD01000007">
    <property type="protein sequence ID" value="SDD75519.1"/>
    <property type="molecule type" value="Genomic_DNA"/>
</dbReference>
<evidence type="ECO:0000313" key="3">
    <source>
        <dbReference type="Proteomes" id="UP000198949"/>
    </source>
</evidence>
<dbReference type="AlphaFoldDB" id="A0A1G6XBC7"/>
<dbReference type="STRING" id="58114.SAMN05216270_10783"/>
<protein>
    <recommendedName>
        <fullName evidence="4">DUF4034 domain-containing protein</fullName>
    </recommendedName>
</protein>
<evidence type="ECO:0008006" key="4">
    <source>
        <dbReference type="Google" id="ProtNLM"/>
    </source>
</evidence>
<gene>
    <name evidence="2" type="ORF">SAMN05216270_10783</name>
</gene>
<accession>A0A1G6XBC7</accession>
<keyword evidence="3" id="KW-1185">Reference proteome</keyword>